<dbReference type="PANTHER" id="PTHR42914:SF1">
    <property type="entry name" value="7-CYANO-7-DEAZAGUANINE SYNTHASE"/>
    <property type="match status" value="1"/>
</dbReference>
<dbReference type="Gene3D" id="3.40.50.620">
    <property type="entry name" value="HUPs"/>
    <property type="match status" value="1"/>
</dbReference>
<evidence type="ECO:0000256" key="2">
    <source>
        <dbReference type="ARBA" id="ARBA00022598"/>
    </source>
</evidence>
<dbReference type="GO" id="GO:0016874">
    <property type="term" value="F:ligase activity"/>
    <property type="evidence" value="ECO:0007669"/>
    <property type="project" value="UniProtKB-KW"/>
</dbReference>
<dbReference type="InterPro" id="IPR018317">
    <property type="entry name" value="QueC"/>
</dbReference>
<dbReference type="Pfam" id="PF06508">
    <property type="entry name" value="QueC"/>
    <property type="match status" value="1"/>
</dbReference>
<proteinExistence type="inferred from homology"/>
<evidence type="ECO:0000256" key="9">
    <source>
        <dbReference type="ARBA" id="ARBA00047890"/>
    </source>
</evidence>
<keyword evidence="5" id="KW-0862">Zinc</keyword>
<keyword evidence="2" id="KW-0436">Ligase</keyword>
<reference evidence="10" key="1">
    <citation type="journal article" date="2015" name="Nature">
        <title>Complex archaea that bridge the gap between prokaryotes and eukaryotes.</title>
        <authorList>
            <person name="Spang A."/>
            <person name="Saw J.H."/>
            <person name="Jorgensen S.L."/>
            <person name="Zaremba-Niedzwiedzka K."/>
            <person name="Martijn J."/>
            <person name="Lind A.E."/>
            <person name="van Eijk R."/>
            <person name="Schleper C."/>
            <person name="Guy L."/>
            <person name="Ettema T.J."/>
        </authorList>
    </citation>
    <scope>NUCLEOTIDE SEQUENCE</scope>
</reference>
<evidence type="ECO:0000313" key="10">
    <source>
        <dbReference type="EMBL" id="KKN68897.1"/>
    </source>
</evidence>
<evidence type="ECO:0000256" key="8">
    <source>
        <dbReference type="ARBA" id="ARBA00039149"/>
    </source>
</evidence>
<dbReference type="SUPFAM" id="SSF52402">
    <property type="entry name" value="Adenine nucleotide alpha hydrolases-like"/>
    <property type="match status" value="1"/>
</dbReference>
<dbReference type="PANTHER" id="PTHR42914">
    <property type="entry name" value="7-CYANO-7-DEAZAGUANINE SYNTHASE"/>
    <property type="match status" value="1"/>
</dbReference>
<accession>A0A0F9T267</accession>
<dbReference type="GO" id="GO:0005524">
    <property type="term" value="F:ATP binding"/>
    <property type="evidence" value="ECO:0007669"/>
    <property type="project" value="UniProtKB-KW"/>
</dbReference>
<comment type="caution">
    <text evidence="10">The sequence shown here is derived from an EMBL/GenBank/DDBJ whole genome shotgun (WGS) entry which is preliminary data.</text>
</comment>
<keyword evidence="3" id="KW-0479">Metal-binding</keyword>
<keyword evidence="6" id="KW-0067">ATP-binding</keyword>
<evidence type="ECO:0000256" key="5">
    <source>
        <dbReference type="ARBA" id="ARBA00022833"/>
    </source>
</evidence>
<evidence type="ECO:0000256" key="6">
    <source>
        <dbReference type="ARBA" id="ARBA00022840"/>
    </source>
</evidence>
<evidence type="ECO:0000256" key="3">
    <source>
        <dbReference type="ARBA" id="ARBA00022723"/>
    </source>
</evidence>
<dbReference type="EC" id="6.3.4.20" evidence="8"/>
<comment type="pathway">
    <text evidence="1">Purine metabolism; 7-cyano-7-deazaguanine biosynthesis.</text>
</comment>
<organism evidence="10">
    <name type="scientific">marine sediment metagenome</name>
    <dbReference type="NCBI Taxonomy" id="412755"/>
    <lineage>
        <taxon>unclassified sequences</taxon>
        <taxon>metagenomes</taxon>
        <taxon>ecological metagenomes</taxon>
    </lineage>
</organism>
<gene>
    <name evidence="10" type="ORF">LCGC14_0446830</name>
</gene>
<protein>
    <recommendedName>
        <fullName evidence="8">7-cyano-7-deazaguanine synthase</fullName>
        <ecNumber evidence="8">6.3.4.20</ecNumber>
    </recommendedName>
</protein>
<dbReference type="AlphaFoldDB" id="A0A0F9T267"/>
<comment type="catalytic activity">
    <reaction evidence="9">
        <text>7-carboxy-7-carbaguanine + NH4(+) + 2 ATP = 7-cyano-7-carbaguanine + 2 AMP + 2 diphosphate + 2 H(+)</text>
        <dbReference type="Rhea" id="RHEA:27982"/>
        <dbReference type="ChEBI" id="CHEBI:15378"/>
        <dbReference type="ChEBI" id="CHEBI:28938"/>
        <dbReference type="ChEBI" id="CHEBI:30616"/>
        <dbReference type="ChEBI" id="CHEBI:33019"/>
        <dbReference type="ChEBI" id="CHEBI:45075"/>
        <dbReference type="ChEBI" id="CHEBI:61036"/>
        <dbReference type="ChEBI" id="CHEBI:456215"/>
        <dbReference type="EC" id="6.3.4.20"/>
    </reaction>
</comment>
<dbReference type="InterPro" id="IPR014729">
    <property type="entry name" value="Rossmann-like_a/b/a_fold"/>
</dbReference>
<evidence type="ECO:0000256" key="7">
    <source>
        <dbReference type="ARBA" id="ARBA00037993"/>
    </source>
</evidence>
<dbReference type="EMBL" id="LAZR01000437">
    <property type="protein sequence ID" value="KKN68897.1"/>
    <property type="molecule type" value="Genomic_DNA"/>
</dbReference>
<evidence type="ECO:0000256" key="1">
    <source>
        <dbReference type="ARBA" id="ARBA00005061"/>
    </source>
</evidence>
<dbReference type="GO" id="GO:0046872">
    <property type="term" value="F:metal ion binding"/>
    <property type="evidence" value="ECO:0007669"/>
    <property type="project" value="UniProtKB-KW"/>
</dbReference>
<comment type="similarity">
    <text evidence="7">Belongs to the QueC family.</text>
</comment>
<keyword evidence="4" id="KW-0547">Nucleotide-binding</keyword>
<name>A0A0F9T267_9ZZZZ</name>
<sequence length="254" mass="29197">MEAKWKLYHHQEILRRMDTILLFSGGMDSLVSAGLLLEKSPEKVVTCVFFDYDQHTAEIEWKRSQQCIAHFPPERITLIRRRLTDYKEYVKGVSIVGGGHIPTKDEDPEGYFVPGRNIIFLLYAAILGYGHGCREIAYSPHKWVHAGDCLPEFREAITQAFHWGFSMERKTDPWLVWSPIGHLGKDEVVKEGTRLGLPLHLSWSCHDALEEQCGVCHNCDERQLAYRLAEIPDPTPYLNPPDVRRIHYRTGGLS</sequence>
<evidence type="ECO:0000256" key="4">
    <source>
        <dbReference type="ARBA" id="ARBA00022741"/>
    </source>
</evidence>